<gene>
    <name evidence="1" type="ORF">J07HQW1_02994</name>
</gene>
<dbReference type="Proteomes" id="UP000030649">
    <property type="component" value="Unassembled WGS sequence"/>
</dbReference>
<dbReference type="Pfam" id="PF26458">
    <property type="entry name" value="DUF8137"/>
    <property type="match status" value="1"/>
</dbReference>
<sequence>MSLGEREDELLDTLERSLTLTCRTYSSAVGWAVGHSEIGVLDQIVDRTDTDREPWVMGNLKHVAFADPEAALTLLERLLQSPDTREDLMFLRSLEPVLEQDFPDFPQYWEPQTELEYSVTITDAQRERLMTVLEETVHPKRLEKFDERFQFDLKRAAERYDPDSTS</sequence>
<evidence type="ECO:0000313" key="2">
    <source>
        <dbReference type="Proteomes" id="UP000030649"/>
    </source>
</evidence>
<dbReference type="EMBL" id="KE356560">
    <property type="protein sequence ID" value="ERG92943.1"/>
    <property type="molecule type" value="Genomic_DNA"/>
</dbReference>
<dbReference type="InterPro" id="IPR058450">
    <property type="entry name" value="DUF8137"/>
</dbReference>
<protein>
    <submittedName>
        <fullName evidence="1">Uncharacterized protein</fullName>
    </submittedName>
</protein>
<dbReference type="HOGENOM" id="CLU_1598985_0_0_2"/>
<dbReference type="STRING" id="1238424.J07HQW1_02994"/>
<accession>U1N8U8</accession>
<name>U1N8U8_9EURY</name>
<dbReference type="AlphaFoldDB" id="U1N8U8"/>
<proteinExistence type="predicted"/>
<evidence type="ECO:0000313" key="1">
    <source>
        <dbReference type="EMBL" id="ERG92943.1"/>
    </source>
</evidence>
<reference evidence="1 2" key="1">
    <citation type="journal article" date="2013" name="PLoS ONE">
        <title>Assembly-driven community genomics of a hypersaline microbial ecosystem.</title>
        <authorList>
            <person name="Podell S."/>
            <person name="Ugalde J.A."/>
            <person name="Narasingarao P."/>
            <person name="Banfield J.F."/>
            <person name="Heidelberg K.B."/>
            <person name="Allen E.E."/>
        </authorList>
    </citation>
    <scope>NUCLEOTIDE SEQUENCE [LARGE SCALE GENOMIC DNA]</scope>
    <source>
        <strain evidence="2">J07HQW1</strain>
    </source>
</reference>
<organism evidence="1 2">
    <name type="scientific">Haloquadratum walsbyi J07HQW1</name>
    <dbReference type="NCBI Taxonomy" id="1238424"/>
    <lineage>
        <taxon>Archaea</taxon>
        <taxon>Methanobacteriati</taxon>
        <taxon>Methanobacteriota</taxon>
        <taxon>Stenosarchaea group</taxon>
        <taxon>Halobacteria</taxon>
        <taxon>Halobacteriales</taxon>
        <taxon>Haloferacaceae</taxon>
        <taxon>Haloquadratum</taxon>
    </lineage>
</organism>